<dbReference type="Gramene" id="TraesCS2A02G513400.1">
    <property type="protein sequence ID" value="TraesCS2A02G513400.1.cds1"/>
    <property type="gene ID" value="TraesCS2A02G513400"/>
</dbReference>
<dbReference type="Gramene" id="TraesCAD_scaffold_017248_01G000400.1">
    <property type="protein sequence ID" value="TraesCAD_scaffold_017248_01G000400.1"/>
    <property type="gene ID" value="TraesCAD_scaffold_017248_01G000400"/>
</dbReference>
<gene>
    <name evidence="1" type="primary">LOC123186348</name>
</gene>
<organism evidence="1">
    <name type="scientific">Triticum aestivum</name>
    <name type="common">Wheat</name>
    <dbReference type="NCBI Taxonomy" id="4565"/>
    <lineage>
        <taxon>Eukaryota</taxon>
        <taxon>Viridiplantae</taxon>
        <taxon>Streptophyta</taxon>
        <taxon>Embryophyta</taxon>
        <taxon>Tracheophyta</taxon>
        <taxon>Spermatophyta</taxon>
        <taxon>Magnoliopsida</taxon>
        <taxon>Liliopsida</taxon>
        <taxon>Poales</taxon>
        <taxon>Poaceae</taxon>
        <taxon>BOP clade</taxon>
        <taxon>Pooideae</taxon>
        <taxon>Triticodae</taxon>
        <taxon>Triticeae</taxon>
        <taxon>Triticinae</taxon>
        <taxon>Triticum</taxon>
    </lineage>
</organism>
<dbReference type="EnsemblPlants" id="TraesCS2A02G513400.1">
    <property type="protein sequence ID" value="TraesCS2A02G513400.1.cds1"/>
    <property type="gene ID" value="TraesCS2A02G513400"/>
</dbReference>
<dbReference type="Proteomes" id="UP000019116">
    <property type="component" value="Chromosome 2A"/>
</dbReference>
<dbReference type="Gramene" id="TraesMAC2A03G00791480.1">
    <property type="protein sequence ID" value="TraesMAC2A03G00791480.1.CDS1"/>
    <property type="gene ID" value="TraesMAC2A03G00791480"/>
</dbReference>
<keyword evidence="2" id="KW-1185">Reference proteome</keyword>
<dbReference type="Gramene" id="TraesCS2A03G1194100.1">
    <property type="protein sequence ID" value="TraesCS2A03G1194100.1.CDS1"/>
    <property type="gene ID" value="TraesCS2A03G1194100"/>
</dbReference>
<dbReference type="Gramene" id="TraesJUL2A03G00797500.1">
    <property type="protein sequence ID" value="TraesJUL2A03G00797500.1.CDS1"/>
    <property type="gene ID" value="TraesJUL2A03G00797500"/>
</dbReference>
<protein>
    <submittedName>
        <fullName evidence="1">Uncharacterized protein</fullName>
    </submittedName>
</protein>
<dbReference type="Gramene" id="TraesWEE_scaffold_105814_01G000300.1">
    <property type="protein sequence ID" value="TraesWEE_scaffold_105814_01G000300.1"/>
    <property type="gene ID" value="TraesWEE_scaffold_105814_01G000300"/>
</dbReference>
<dbReference type="GeneID" id="123186348"/>
<dbReference type="Gramene" id="TraesARI2A03G00801110.1">
    <property type="protein sequence ID" value="TraesARI2A03G00801110.1.CDS1"/>
    <property type="gene ID" value="TraesARI2A03G00801110"/>
</dbReference>
<dbReference type="RefSeq" id="XP_044454064.1">
    <property type="nucleotide sequence ID" value="XM_044598129.1"/>
</dbReference>
<reference evidence="1" key="1">
    <citation type="submission" date="2018-08" db="EMBL/GenBank/DDBJ databases">
        <authorList>
            <person name="Rossello M."/>
        </authorList>
    </citation>
    <scope>NUCLEOTIDE SEQUENCE [LARGE SCALE GENOMIC DNA]</scope>
    <source>
        <strain evidence="1">cv. Chinese Spring</strain>
    </source>
</reference>
<dbReference type="Gramene" id="TraesNOR2A03G00802340.1">
    <property type="protein sequence ID" value="TraesNOR2A03G00802340.1.CDS1"/>
    <property type="gene ID" value="TraesNOR2A03G00802340"/>
</dbReference>
<dbReference type="Gramene" id="TraesPARA_EIv1.0_0347250.1">
    <property type="protein sequence ID" value="TraesPARA_EIv1.0_0347250.1.CDS1"/>
    <property type="gene ID" value="TraesPARA_EIv1.0_0347250"/>
</dbReference>
<dbReference type="Gramene" id="TraesCLE_scaffold_090523_01G000300.1">
    <property type="protein sequence ID" value="TraesCLE_scaffold_090523_01G000300.1"/>
    <property type="gene ID" value="TraesCLE_scaffold_090523_01G000300"/>
</dbReference>
<dbReference type="Gramene" id="TraesSYM2A03G00800760.1">
    <property type="protein sequence ID" value="TraesSYM2A03G00800760.1.CDS1"/>
    <property type="gene ID" value="TraesSYM2A03G00800760"/>
</dbReference>
<sequence>MAIHLLAFMAAKGFVQVFQVSAPLLWPLNLWLPLPRNLPEVCVVVCSALAAHVAWLRRAYARRGSRSRDDDDSELHRQALVDASAY</sequence>
<dbReference type="Gramene" id="TraesSTA2A03G00791190.1">
    <property type="protein sequence ID" value="TraesSTA2A03G00791190.1.CDS1"/>
    <property type="gene ID" value="TraesSTA2A03G00791190"/>
</dbReference>
<dbReference type="Gramene" id="TraesROB_scaffold_164626_01G000300.1">
    <property type="protein sequence ID" value="TraesROB_scaffold_164626_01G000300.1"/>
    <property type="gene ID" value="TraesROB_scaffold_164626_01G000300"/>
</dbReference>
<evidence type="ECO:0000313" key="1">
    <source>
        <dbReference type="EnsemblPlants" id="TraesCS2A02G513400.1.cds1"/>
    </source>
</evidence>
<reference evidence="1" key="2">
    <citation type="submission" date="2018-10" db="UniProtKB">
        <authorList>
            <consortium name="EnsemblPlants"/>
        </authorList>
    </citation>
    <scope>IDENTIFICATION</scope>
</reference>
<name>A0A3B6B817_WHEAT</name>
<dbReference type="Gramene" id="TraesJAG2A03G00792460.1">
    <property type="protein sequence ID" value="TraesJAG2A03G00792460.1.CDS1"/>
    <property type="gene ID" value="TraesJAG2A03G00792460"/>
</dbReference>
<evidence type="ECO:0000313" key="2">
    <source>
        <dbReference type="Proteomes" id="UP000019116"/>
    </source>
</evidence>
<accession>A0A3B6B817</accession>
<dbReference type="Gramene" id="TraesLAC2A03G00796400.1">
    <property type="protein sequence ID" value="TraesLAC2A03G00796400.1.CDS1"/>
    <property type="gene ID" value="TraesLAC2A03G00796400"/>
</dbReference>
<proteinExistence type="predicted"/>
<dbReference type="AlphaFoldDB" id="A0A3B6B817"/>